<dbReference type="Proteomes" id="UP000824140">
    <property type="component" value="Unassembled WGS sequence"/>
</dbReference>
<name>A0A9D1G2M7_9FIRM</name>
<dbReference type="Pfam" id="PF17389">
    <property type="entry name" value="Bac_rhamnosid6H"/>
    <property type="match status" value="1"/>
</dbReference>
<dbReference type="SUPFAM" id="SSF48208">
    <property type="entry name" value="Six-hairpin glycosidases"/>
    <property type="match status" value="1"/>
</dbReference>
<comment type="caution">
    <text evidence="3">The sequence shown here is derived from an EMBL/GenBank/DDBJ whole genome shotgun (WGS) entry which is preliminary data.</text>
</comment>
<sequence length="772" mass="88518">MNTANWIWADKEPSLEKSVCLLRKTFSLETPPQTCPLRVSADSVYRLYVNGAVVARGPQKSDRYRRYYDTIDIAAHLRPGKNAVAAFVCHFVPDEEGSRIFETGPISVLCELRAGFWLACETLGLFTDRSWLVLPTHSYRFRSPYLSRYATDMLDVSLGEYPQDFAQPDFDDADFQRAVVVCDTEFERCGGLTTWPLVPANLPRMEETPIAPRAVMRATLPGAQSLLAGESLVVPPGTAGFVELDMGELTTAHVELRLRYGSDKPAFVRLSYAESYFRLNERGELFKGVRDETENAIFDGEEDRLQLRAEYGCAKEMKFETVFFRTFRFLRIEVAEARAPIALYGLKFVKTLYPLQVRARCEAPASARALWDISVRTLRLCMHSTYEDCPYYEQMQYTMDTAIQMKYTYCLSTDDRLARNAIDAFSAARMPDGLVPCTAPAKFCQVIPGFALYYIEMLYDHYWNFADDKLLKRYFCVADSILQYFAAKVDERTGLFPRSQYWEFVDWVQQWHHNFGVPISKEEKVHTIYHEMFVYFLRRAAFLCDCLARVDMAREYRALAQRVSEGVRQYCYDAQRGFFLDTPQRRDASVHAQIWAVLAEIVSGQEARELMERTLADKTLFQCSYSMTYYYLRALEMTGLYGRGEERWESWRTMMRLHMTTWSEDPVTQRSDCHGWSSLPIYEFCRATLGVTALRPGYAAIRIAPYTEKENSAEGIVACILGDISVKWWKEGGKLHLVARTPVGVPVEVALGGQTWTLDGGDIQVCTEETKA</sequence>
<feature type="domain" description="Alpha-L-rhamnosidase six-hairpin glycosidase" evidence="1">
    <location>
        <begin position="369"/>
        <end position="617"/>
    </location>
</feature>
<evidence type="ECO:0000313" key="3">
    <source>
        <dbReference type="EMBL" id="HIS93330.1"/>
    </source>
</evidence>
<dbReference type="Gene3D" id="2.60.120.260">
    <property type="entry name" value="Galactose-binding domain-like"/>
    <property type="match status" value="1"/>
</dbReference>
<dbReference type="InterPro" id="IPR012341">
    <property type="entry name" value="6hp_glycosidase-like_sf"/>
</dbReference>
<protein>
    <recommendedName>
        <fullName evidence="5">Alpha-L-rhamnosidase six-hairpin glycosidase domain-containing protein</fullName>
    </recommendedName>
</protein>
<dbReference type="Gene3D" id="2.60.420.10">
    <property type="entry name" value="Maltose phosphorylase, domain 3"/>
    <property type="match status" value="1"/>
</dbReference>
<dbReference type="InterPro" id="IPR035398">
    <property type="entry name" value="Bac_rhamnosid_C"/>
</dbReference>
<dbReference type="PANTHER" id="PTHR34987">
    <property type="entry name" value="C, PUTATIVE (AFU_ORTHOLOGUE AFUA_3G02880)-RELATED"/>
    <property type="match status" value="1"/>
</dbReference>
<evidence type="ECO:0000259" key="2">
    <source>
        <dbReference type="Pfam" id="PF17390"/>
    </source>
</evidence>
<dbReference type="InterPro" id="IPR035396">
    <property type="entry name" value="Bac_rhamnosid6H"/>
</dbReference>
<dbReference type="EMBL" id="DVJN01000192">
    <property type="protein sequence ID" value="HIS93330.1"/>
    <property type="molecule type" value="Genomic_DNA"/>
</dbReference>
<dbReference type="InterPro" id="IPR008928">
    <property type="entry name" value="6-hairpin_glycosidase_sf"/>
</dbReference>
<proteinExistence type="predicted"/>
<dbReference type="Pfam" id="PF17390">
    <property type="entry name" value="Bac_rhamnosid_C"/>
    <property type="match status" value="1"/>
</dbReference>
<organism evidence="3 4">
    <name type="scientific">Candidatus Alectryocaccomicrobium excrementavium</name>
    <dbReference type="NCBI Taxonomy" id="2840668"/>
    <lineage>
        <taxon>Bacteria</taxon>
        <taxon>Bacillati</taxon>
        <taxon>Bacillota</taxon>
        <taxon>Clostridia</taxon>
        <taxon>Candidatus Alectryocaccomicrobium</taxon>
    </lineage>
</organism>
<gene>
    <name evidence="3" type="ORF">IAA84_09970</name>
</gene>
<evidence type="ECO:0000313" key="4">
    <source>
        <dbReference type="Proteomes" id="UP000824140"/>
    </source>
</evidence>
<reference evidence="3" key="1">
    <citation type="submission" date="2020-10" db="EMBL/GenBank/DDBJ databases">
        <authorList>
            <person name="Gilroy R."/>
        </authorList>
    </citation>
    <scope>NUCLEOTIDE SEQUENCE</scope>
    <source>
        <strain evidence="3">13766</strain>
    </source>
</reference>
<dbReference type="Gene3D" id="1.50.10.10">
    <property type="match status" value="1"/>
</dbReference>
<dbReference type="AlphaFoldDB" id="A0A9D1G2M7"/>
<evidence type="ECO:0008006" key="5">
    <source>
        <dbReference type="Google" id="ProtNLM"/>
    </source>
</evidence>
<reference evidence="3" key="2">
    <citation type="journal article" date="2021" name="PeerJ">
        <title>Extensive microbial diversity within the chicken gut microbiome revealed by metagenomics and culture.</title>
        <authorList>
            <person name="Gilroy R."/>
            <person name="Ravi A."/>
            <person name="Getino M."/>
            <person name="Pursley I."/>
            <person name="Horton D.L."/>
            <person name="Alikhan N.F."/>
            <person name="Baker D."/>
            <person name="Gharbi K."/>
            <person name="Hall N."/>
            <person name="Watson M."/>
            <person name="Adriaenssens E.M."/>
            <person name="Foster-Nyarko E."/>
            <person name="Jarju S."/>
            <person name="Secka A."/>
            <person name="Antonio M."/>
            <person name="Oren A."/>
            <person name="Chaudhuri R.R."/>
            <person name="La Ragione R."/>
            <person name="Hildebrand F."/>
            <person name="Pallen M.J."/>
        </authorList>
    </citation>
    <scope>NUCLEOTIDE SEQUENCE</scope>
    <source>
        <strain evidence="3">13766</strain>
    </source>
</reference>
<dbReference type="PANTHER" id="PTHR34987:SF2">
    <property type="entry name" value="B, PUTATIVE (AFU_ORTHOLOGUE AFUA_7G05040)-RELATED"/>
    <property type="match status" value="1"/>
</dbReference>
<evidence type="ECO:0000259" key="1">
    <source>
        <dbReference type="Pfam" id="PF17389"/>
    </source>
</evidence>
<accession>A0A9D1G2M7</accession>
<dbReference type="GO" id="GO:0005975">
    <property type="term" value="P:carbohydrate metabolic process"/>
    <property type="evidence" value="ECO:0007669"/>
    <property type="project" value="InterPro"/>
</dbReference>
<feature type="domain" description="Alpha-L-rhamnosidase C-terminal" evidence="2">
    <location>
        <begin position="690"/>
        <end position="754"/>
    </location>
</feature>